<accession>A0A8X6TTK9</accession>
<dbReference type="EMBL" id="BMAW01110928">
    <property type="protein sequence ID" value="GFT45558.1"/>
    <property type="molecule type" value="Genomic_DNA"/>
</dbReference>
<evidence type="ECO:0000313" key="3">
    <source>
        <dbReference type="Proteomes" id="UP000887013"/>
    </source>
</evidence>
<evidence type="ECO:0000313" key="2">
    <source>
        <dbReference type="EMBL" id="GFT45558.1"/>
    </source>
</evidence>
<sequence length="107" mass="11640">MLLVVLKTLLRCNLGVTSVSPAPNASGAYIEHVSKDNKIVVIDSKDNKKVMMASNCCGMEPKLEISEALVASPSANRNILDEEDAIELVSPPVKISKYYNPKPCHDK</sequence>
<comment type="caution">
    <text evidence="2">The sequence shown here is derived from an EMBL/GenBank/DDBJ whole genome shotgun (WGS) entry which is preliminary data.</text>
</comment>
<reference evidence="2" key="1">
    <citation type="submission" date="2020-08" db="EMBL/GenBank/DDBJ databases">
        <title>Multicomponent nature underlies the extraordinary mechanical properties of spider dragline silk.</title>
        <authorList>
            <person name="Kono N."/>
            <person name="Nakamura H."/>
            <person name="Mori M."/>
            <person name="Yoshida Y."/>
            <person name="Ohtoshi R."/>
            <person name="Malay A.D."/>
            <person name="Moran D.A.P."/>
            <person name="Tomita M."/>
            <person name="Numata K."/>
            <person name="Arakawa K."/>
        </authorList>
    </citation>
    <scope>NUCLEOTIDE SEQUENCE</scope>
</reference>
<dbReference type="AlphaFoldDB" id="A0A8X6TTK9"/>
<feature type="signal peptide" evidence="1">
    <location>
        <begin position="1"/>
        <end position="18"/>
    </location>
</feature>
<dbReference type="OrthoDB" id="6436761at2759"/>
<dbReference type="Proteomes" id="UP000887013">
    <property type="component" value="Unassembled WGS sequence"/>
</dbReference>
<proteinExistence type="predicted"/>
<gene>
    <name evidence="2" type="ORF">NPIL_499961</name>
</gene>
<organism evidence="2 3">
    <name type="scientific">Nephila pilipes</name>
    <name type="common">Giant wood spider</name>
    <name type="synonym">Nephila maculata</name>
    <dbReference type="NCBI Taxonomy" id="299642"/>
    <lineage>
        <taxon>Eukaryota</taxon>
        <taxon>Metazoa</taxon>
        <taxon>Ecdysozoa</taxon>
        <taxon>Arthropoda</taxon>
        <taxon>Chelicerata</taxon>
        <taxon>Arachnida</taxon>
        <taxon>Araneae</taxon>
        <taxon>Araneomorphae</taxon>
        <taxon>Entelegynae</taxon>
        <taxon>Araneoidea</taxon>
        <taxon>Nephilidae</taxon>
        <taxon>Nephila</taxon>
    </lineage>
</organism>
<keyword evidence="1" id="KW-0732">Signal</keyword>
<feature type="chain" id="PRO_5036495987" evidence="1">
    <location>
        <begin position="19"/>
        <end position="107"/>
    </location>
</feature>
<evidence type="ECO:0000256" key="1">
    <source>
        <dbReference type="SAM" id="SignalP"/>
    </source>
</evidence>
<keyword evidence="3" id="KW-1185">Reference proteome</keyword>
<protein>
    <submittedName>
        <fullName evidence="2">Uncharacterized protein</fullName>
    </submittedName>
</protein>
<name>A0A8X6TTK9_NEPPI</name>